<dbReference type="Pfam" id="PF06985">
    <property type="entry name" value="HET"/>
    <property type="match status" value="1"/>
</dbReference>
<organism evidence="3 4">
    <name type="scientific">Schizothecium vesticola</name>
    <dbReference type="NCBI Taxonomy" id="314040"/>
    <lineage>
        <taxon>Eukaryota</taxon>
        <taxon>Fungi</taxon>
        <taxon>Dikarya</taxon>
        <taxon>Ascomycota</taxon>
        <taxon>Pezizomycotina</taxon>
        <taxon>Sordariomycetes</taxon>
        <taxon>Sordariomycetidae</taxon>
        <taxon>Sordariales</taxon>
        <taxon>Schizotheciaceae</taxon>
        <taxon>Schizothecium</taxon>
    </lineage>
</organism>
<sequence>MRLLNVETFQFAEFVCQTPPPYAILSHTWGDDSEEVSYSNVLAGRLDSPETRPAKVSGCCDQARKDGYKYVWIDTCCIDKTNSVELQEAINSMFRWYREAAICYVYLADVPPGDEIQNPDSRFHSSRWFQRGWTLQELLAPLHLRFYDFSWQFLGTKGELCEAIEDITGIPSPYLLGIHELHHASIAQRMSWAASRVTKREEDIAYCLLGIFDIAMPMIYGEGPKAFQRLQKEIVRSHNSDDSILAWGLYPHTLPSFSSALAIHPSQFASSGQIVSRPGPGTDSLDAHTGPVRLNLRILPQPGPDEMFGALNHPRGGTRRDR</sequence>
<dbReference type="PANTHER" id="PTHR10622:SF10">
    <property type="entry name" value="HET DOMAIN-CONTAINING PROTEIN"/>
    <property type="match status" value="1"/>
</dbReference>
<evidence type="ECO:0000313" key="3">
    <source>
        <dbReference type="EMBL" id="KAK0746027.1"/>
    </source>
</evidence>
<proteinExistence type="predicted"/>
<protein>
    <submittedName>
        <fullName evidence="3">Heterokaryon incompatibility protein-domain-containing protein</fullName>
    </submittedName>
</protein>
<dbReference type="InterPro" id="IPR010730">
    <property type="entry name" value="HET"/>
</dbReference>
<dbReference type="AlphaFoldDB" id="A0AA40K591"/>
<feature type="region of interest" description="Disordered" evidence="1">
    <location>
        <begin position="300"/>
        <end position="322"/>
    </location>
</feature>
<evidence type="ECO:0000256" key="1">
    <source>
        <dbReference type="SAM" id="MobiDB-lite"/>
    </source>
</evidence>
<dbReference type="PANTHER" id="PTHR10622">
    <property type="entry name" value="HET DOMAIN-CONTAINING PROTEIN"/>
    <property type="match status" value="1"/>
</dbReference>
<keyword evidence="4" id="KW-1185">Reference proteome</keyword>
<feature type="domain" description="Heterokaryon incompatibility" evidence="2">
    <location>
        <begin position="22"/>
        <end position="109"/>
    </location>
</feature>
<gene>
    <name evidence="3" type="ORF">B0T18DRAFT_438104</name>
</gene>
<name>A0AA40K591_9PEZI</name>
<reference evidence="3" key="1">
    <citation type="submission" date="2023-06" db="EMBL/GenBank/DDBJ databases">
        <title>Genome-scale phylogeny and comparative genomics of the fungal order Sordariales.</title>
        <authorList>
            <consortium name="Lawrence Berkeley National Laboratory"/>
            <person name="Hensen N."/>
            <person name="Bonometti L."/>
            <person name="Westerberg I."/>
            <person name="Brannstrom I.O."/>
            <person name="Guillou S."/>
            <person name="Cros-Aarteil S."/>
            <person name="Calhoun S."/>
            <person name="Haridas S."/>
            <person name="Kuo A."/>
            <person name="Mondo S."/>
            <person name="Pangilinan J."/>
            <person name="Riley R."/>
            <person name="LaButti K."/>
            <person name="Andreopoulos B."/>
            <person name="Lipzen A."/>
            <person name="Chen C."/>
            <person name="Yanf M."/>
            <person name="Daum C."/>
            <person name="Ng V."/>
            <person name="Clum A."/>
            <person name="Steindorff A."/>
            <person name="Ohm R."/>
            <person name="Martin F."/>
            <person name="Silar P."/>
            <person name="Natvig D."/>
            <person name="Lalanne C."/>
            <person name="Gautier V."/>
            <person name="Ament-velasquez S.L."/>
            <person name="Kruys A."/>
            <person name="Hutchinson M.I."/>
            <person name="Powell A.J."/>
            <person name="Barry K."/>
            <person name="Miller A.N."/>
            <person name="Grigoriev I.V."/>
            <person name="Debuchy R."/>
            <person name="Gladieux P."/>
            <person name="Thoren M.H."/>
            <person name="Johannesson H."/>
        </authorList>
    </citation>
    <scope>NUCLEOTIDE SEQUENCE</scope>
    <source>
        <strain evidence="3">SMH3187-1</strain>
    </source>
</reference>
<evidence type="ECO:0000259" key="2">
    <source>
        <dbReference type="Pfam" id="PF06985"/>
    </source>
</evidence>
<evidence type="ECO:0000313" key="4">
    <source>
        <dbReference type="Proteomes" id="UP001172155"/>
    </source>
</evidence>
<dbReference type="Proteomes" id="UP001172155">
    <property type="component" value="Unassembled WGS sequence"/>
</dbReference>
<comment type="caution">
    <text evidence="3">The sequence shown here is derived from an EMBL/GenBank/DDBJ whole genome shotgun (WGS) entry which is preliminary data.</text>
</comment>
<accession>A0AA40K591</accession>
<dbReference type="EMBL" id="JAUKUD010000004">
    <property type="protein sequence ID" value="KAK0746027.1"/>
    <property type="molecule type" value="Genomic_DNA"/>
</dbReference>